<accession>A0A134AKC7</accession>
<dbReference type="STRING" id="755172.HMPREF1863_00327"/>
<gene>
    <name evidence="1" type="ORF">HMPREF1863_00327</name>
</gene>
<dbReference type="Proteomes" id="UP000070442">
    <property type="component" value="Unassembled WGS sequence"/>
</dbReference>
<reference evidence="2" key="1">
    <citation type="submission" date="2016-01" db="EMBL/GenBank/DDBJ databases">
        <authorList>
            <person name="Mitreva M."/>
            <person name="Pepin K.H."/>
            <person name="Mihindukulasuriya K.A."/>
            <person name="Fulton R."/>
            <person name="Fronick C."/>
            <person name="O'Laughlin M."/>
            <person name="Miner T."/>
            <person name="Herter B."/>
            <person name="Rosa B.A."/>
            <person name="Cordes M."/>
            <person name="Tomlinson C."/>
            <person name="Wollam A."/>
            <person name="Palsikar V.B."/>
            <person name="Mardis E.R."/>
            <person name="Wilson R.K."/>
        </authorList>
    </citation>
    <scope>NUCLEOTIDE SEQUENCE [LARGE SCALE GENOMIC DNA]</scope>
    <source>
        <strain evidence="2">DNF00729</strain>
    </source>
</reference>
<protein>
    <submittedName>
        <fullName evidence="1">Uncharacterized protein</fullName>
    </submittedName>
</protein>
<organism evidence="1 2">
    <name type="scientific">Aedoeadaptatus coxii</name>
    <dbReference type="NCBI Taxonomy" id="755172"/>
    <lineage>
        <taxon>Bacteria</taxon>
        <taxon>Bacillati</taxon>
        <taxon>Bacillota</taxon>
        <taxon>Tissierellia</taxon>
        <taxon>Tissierellales</taxon>
        <taxon>Peptoniphilaceae</taxon>
        <taxon>Aedoeadaptatus</taxon>
    </lineage>
</organism>
<name>A0A134AKC7_9FIRM</name>
<evidence type="ECO:0000313" key="2">
    <source>
        <dbReference type="Proteomes" id="UP000070442"/>
    </source>
</evidence>
<proteinExistence type="predicted"/>
<comment type="caution">
    <text evidence="1">The sequence shown here is derived from an EMBL/GenBank/DDBJ whole genome shotgun (WGS) entry which is preliminary data.</text>
</comment>
<sequence length="85" mass="10186">MTKQFKHEPDDYIPLLDTDNGELIRPDWVKDDEVLLYFPNPLGKKKKSKLKQCIKINTLSKEEFIKYQKEGRIPADYKIEEWIKC</sequence>
<dbReference type="AlphaFoldDB" id="A0A134AKC7"/>
<dbReference type="OrthoDB" id="1699451at2"/>
<dbReference type="PATRIC" id="fig|755172.3.peg.314"/>
<evidence type="ECO:0000313" key="1">
    <source>
        <dbReference type="EMBL" id="KXB68010.1"/>
    </source>
</evidence>
<keyword evidence="2" id="KW-1185">Reference proteome</keyword>
<dbReference type="EMBL" id="LSDG01000008">
    <property type="protein sequence ID" value="KXB68010.1"/>
    <property type="molecule type" value="Genomic_DNA"/>
</dbReference>
<dbReference type="RefSeq" id="WP_068366734.1">
    <property type="nucleotide sequence ID" value="NZ_KQ960160.1"/>
</dbReference>